<feature type="compositionally biased region" description="Polar residues" evidence="1">
    <location>
        <begin position="949"/>
        <end position="964"/>
    </location>
</feature>
<evidence type="ECO:0000256" key="1">
    <source>
        <dbReference type="SAM" id="MobiDB-lite"/>
    </source>
</evidence>
<feature type="compositionally biased region" description="Low complexity" evidence="1">
    <location>
        <begin position="194"/>
        <end position="215"/>
    </location>
</feature>
<feature type="compositionally biased region" description="Low complexity" evidence="1">
    <location>
        <begin position="932"/>
        <end position="941"/>
    </location>
</feature>
<feature type="compositionally biased region" description="Basic and acidic residues" evidence="1">
    <location>
        <begin position="218"/>
        <end position="230"/>
    </location>
</feature>
<evidence type="ECO:0000313" key="3">
    <source>
        <dbReference type="Proteomes" id="UP001530293"/>
    </source>
</evidence>
<feature type="compositionally biased region" description="Low complexity" evidence="1">
    <location>
        <begin position="965"/>
        <end position="978"/>
    </location>
</feature>
<dbReference type="AlphaFoldDB" id="A0ABD3MZL4"/>
<reference evidence="2 3" key="1">
    <citation type="submission" date="2024-10" db="EMBL/GenBank/DDBJ databases">
        <title>Updated reference genomes for cyclostephanoid diatoms.</title>
        <authorList>
            <person name="Roberts W.R."/>
            <person name="Alverson A.J."/>
        </authorList>
    </citation>
    <scope>NUCLEOTIDE SEQUENCE [LARGE SCALE GENOMIC DNA]</scope>
    <source>
        <strain evidence="2 3">AJA232-27</strain>
    </source>
</reference>
<feature type="region of interest" description="Disordered" evidence="1">
    <location>
        <begin position="735"/>
        <end position="879"/>
    </location>
</feature>
<feature type="compositionally biased region" description="Low complexity" evidence="1">
    <location>
        <begin position="24"/>
        <end position="44"/>
    </location>
</feature>
<accession>A0ABD3MZL4</accession>
<dbReference type="EMBL" id="JALLBG020000073">
    <property type="protein sequence ID" value="KAL3767722.1"/>
    <property type="molecule type" value="Genomic_DNA"/>
</dbReference>
<feature type="region of interest" description="Disordered" evidence="1">
    <location>
        <begin position="123"/>
        <end position="166"/>
    </location>
</feature>
<feature type="region of interest" description="Disordered" evidence="1">
    <location>
        <begin position="194"/>
        <end position="230"/>
    </location>
</feature>
<name>A0ABD3MZL4_9STRA</name>
<proteinExistence type="predicted"/>
<feature type="compositionally biased region" description="Polar residues" evidence="1">
    <location>
        <begin position="895"/>
        <end position="909"/>
    </location>
</feature>
<feature type="region of interest" description="Disordered" evidence="1">
    <location>
        <begin position="1"/>
        <end position="95"/>
    </location>
</feature>
<feature type="compositionally biased region" description="Low complexity" evidence="1">
    <location>
        <begin position="764"/>
        <end position="802"/>
    </location>
</feature>
<feature type="region of interest" description="Disordered" evidence="1">
    <location>
        <begin position="616"/>
        <end position="639"/>
    </location>
</feature>
<feature type="compositionally biased region" description="Basic and acidic residues" evidence="1">
    <location>
        <begin position="910"/>
        <end position="924"/>
    </location>
</feature>
<feature type="compositionally biased region" description="Low complexity" evidence="1">
    <location>
        <begin position="85"/>
        <end position="94"/>
    </location>
</feature>
<evidence type="ECO:0000313" key="2">
    <source>
        <dbReference type="EMBL" id="KAL3767722.1"/>
    </source>
</evidence>
<feature type="region of interest" description="Disordered" evidence="1">
    <location>
        <begin position="892"/>
        <end position="1011"/>
    </location>
</feature>
<gene>
    <name evidence="2" type="ORF">ACHAWU_010346</name>
</gene>
<feature type="compositionally biased region" description="Low complexity" evidence="1">
    <location>
        <begin position="1084"/>
        <end position="1096"/>
    </location>
</feature>
<protein>
    <submittedName>
        <fullName evidence="2">Uncharacterized protein</fullName>
    </submittedName>
</protein>
<feature type="compositionally biased region" description="Low complexity" evidence="1">
    <location>
        <begin position="141"/>
        <end position="163"/>
    </location>
</feature>
<dbReference type="Proteomes" id="UP001530293">
    <property type="component" value="Unassembled WGS sequence"/>
</dbReference>
<organism evidence="2 3">
    <name type="scientific">Discostella pseudostelligera</name>
    <dbReference type="NCBI Taxonomy" id="259834"/>
    <lineage>
        <taxon>Eukaryota</taxon>
        <taxon>Sar</taxon>
        <taxon>Stramenopiles</taxon>
        <taxon>Ochrophyta</taxon>
        <taxon>Bacillariophyta</taxon>
        <taxon>Coscinodiscophyceae</taxon>
        <taxon>Thalassiosirophycidae</taxon>
        <taxon>Stephanodiscales</taxon>
        <taxon>Stephanodiscaceae</taxon>
        <taxon>Discostella</taxon>
    </lineage>
</organism>
<feature type="compositionally biased region" description="Low complexity" evidence="1">
    <location>
        <begin position="855"/>
        <end position="874"/>
    </location>
</feature>
<sequence>MVQRMRSRNDAAKDVDINDVNERSSYTASASASVAGAHSRSSSIRDGDDDAGPVITGPVTTQHRPQAAHDGQDTSSSSPLPPPSAASVSASPSVAGGGGVPSFISGAPSWLFAHPLMSTLFGEQHQQPQQQRRAGEGGGAAATVVTPTSTASSSTMATAPGTTISSNNNITLAVEDDIISQQVQLQQHTFNTSLAPLSSSSPEPPTSSSLTTPILQDNMHRGRSDDVHDNVDQDRKEFGIIGTDGGTNKAANVITLTRTHFSSPESRSYYHPLHDDDEYDYHPDCFHHGPLAGNFASFTAGEDAANSSSFATATAALTGDSSGDDVKSDLFLKHTYPLTLQRSASSAFGCPYSSTSSSFSSFKTRARVRTLSNSGYSDPGASAFRPVWNKSSSSNDIGSDVGSNVGSTISSSVAGAAATTHSDPLSDRTRARAYNSPWRRVMNRMKKGNYNAEKGNIVGGGGRKFKRRLSGRENPNAAGLDVGDDDLDGGGLVGVIASLSELSVEGSLPTVTVGVESKMTFSTKEVNTAALSSSSKSTSNDIDEDVCDVELVHSQGKDFASLVAYHSAEQYDDPGVALDLSDDSDNDDEETIPPILDNAIHSSEYVAGSRSSGCTIDGVIRPNQKRNTKEEPSPPIFDHAPCDSVEVTTMLVSESILGSVRIISSDSIDEHSPPSVERVVVCENSDNFPYHPLSDSDGEDNYETEQGDVFHVDDIQGDTNLQSAGHGQLGRLKYRSPQRAPRPTHPTLSSSRGSSGSTVGQQLSPSSSHDSPDSRYSSLGGSPESRMSSSNSRSVSSTLNSSGDRTINTEGSLVADKEVRDANRRPYLGRIGRSASGGGLGGDNNQEVVVGPDGSETVFSSSTASSNYHSYVSSPRTLRDGATMPVERFFAGGNVTMSPSPQQGMGTSTHPDDKRGGEVKEHTLPGRNSSAPIISKLLIPKKLSKKSSCGTNNSARDSTHSPHTVSSNSVSANSSSSSETKKPLQFVAYEFREERESPFDEPPVSGYDAASSMGVEASSGAPVKTDACMALIKPRISKLGGSHRPPMVQRPSAYIPVKPPQSPRRTTLLHGRARTPTRTPPPSSSSSNARSGSSTPSSPPVIIDGPSNAGMFWIPQHPAVPPRPGIVSAALSMSSQLRDDELMISEMASGADDDAVRDNLDSTELSGVEVSAPTAITTIGAIVSPEKSTMQNAMRRLHLIAPKPELKATHPFGEVPTISPEKGF</sequence>
<feature type="region of interest" description="Disordered" evidence="1">
    <location>
        <begin position="1038"/>
        <end position="1104"/>
    </location>
</feature>
<comment type="caution">
    <text evidence="2">The sequence shown here is derived from an EMBL/GenBank/DDBJ whole genome shotgun (WGS) entry which is preliminary data.</text>
</comment>
<feature type="compositionally biased region" description="Basic and acidic residues" evidence="1">
    <location>
        <begin position="815"/>
        <end position="824"/>
    </location>
</feature>
<feature type="compositionally biased region" description="Basic and acidic residues" evidence="1">
    <location>
        <begin position="7"/>
        <end position="22"/>
    </location>
</feature>
<keyword evidence="3" id="KW-1185">Reference proteome</keyword>